<evidence type="ECO:0000313" key="1">
    <source>
        <dbReference type="EMBL" id="GEK95306.1"/>
    </source>
</evidence>
<sequence length="145" mass="15938">MSASIIPAMQRLISILEAENSALEEARIPDALTLLPDKQAAARILEQEVAAANDRRQGQCPRCSEDDDGISVGEFLPALPYRELLEQMMELGNRNGELLQRAITAQKRVIELLTAKPVASLPQNYGNQGDYAPVTDRQAFFNSNA</sequence>
<dbReference type="EMBL" id="BJVA01000002">
    <property type="protein sequence ID" value="GEK95306.1"/>
    <property type="molecule type" value="Genomic_DNA"/>
</dbReference>
<dbReference type="AlphaFoldDB" id="A0A511B4E2"/>
<dbReference type="InterPro" id="IPR036679">
    <property type="entry name" value="FlgN-like_sf"/>
</dbReference>
<accession>A0A511B4E2</accession>
<comment type="caution">
    <text evidence="1">The sequence shown here is derived from an EMBL/GenBank/DDBJ whole genome shotgun (WGS) entry which is preliminary data.</text>
</comment>
<keyword evidence="2" id="KW-1185">Reference proteome</keyword>
<dbReference type="RefSeq" id="WP_146858894.1">
    <property type="nucleotide sequence ID" value="NZ_BARK01000001.1"/>
</dbReference>
<evidence type="ECO:0008006" key="3">
    <source>
        <dbReference type="Google" id="ProtNLM"/>
    </source>
</evidence>
<protein>
    <recommendedName>
        <fullName evidence="3">Flagellar protein FlgN</fullName>
    </recommendedName>
</protein>
<organism evidence="1 2">
    <name type="scientific">Gluconobacter kanchanaburiensis NBRC 103587</name>
    <dbReference type="NCBI Taxonomy" id="1307948"/>
    <lineage>
        <taxon>Bacteria</taxon>
        <taxon>Pseudomonadati</taxon>
        <taxon>Pseudomonadota</taxon>
        <taxon>Alphaproteobacteria</taxon>
        <taxon>Acetobacterales</taxon>
        <taxon>Acetobacteraceae</taxon>
        <taxon>Gluconobacter</taxon>
    </lineage>
</organism>
<dbReference type="GO" id="GO:0044780">
    <property type="term" value="P:bacterial-type flagellum assembly"/>
    <property type="evidence" value="ECO:0007669"/>
    <property type="project" value="InterPro"/>
</dbReference>
<evidence type="ECO:0000313" key="2">
    <source>
        <dbReference type="Proteomes" id="UP000321079"/>
    </source>
</evidence>
<dbReference type="Proteomes" id="UP000321079">
    <property type="component" value="Unassembled WGS sequence"/>
</dbReference>
<proteinExistence type="predicted"/>
<name>A0A511B4E2_9PROT</name>
<dbReference type="OrthoDB" id="7275343at2"/>
<gene>
    <name evidence="1" type="ORF">GKA01_05030</name>
</gene>
<reference evidence="1 2" key="1">
    <citation type="submission" date="2019-07" db="EMBL/GenBank/DDBJ databases">
        <title>Whole genome shotgun sequence of Gluconobacter kanchanaburiensis NBRC 103587.</title>
        <authorList>
            <person name="Hosoyama A."/>
            <person name="Uohara A."/>
            <person name="Ohji S."/>
            <person name="Ichikawa N."/>
        </authorList>
    </citation>
    <scope>NUCLEOTIDE SEQUENCE [LARGE SCALE GENOMIC DNA]</scope>
    <source>
        <strain evidence="1 2">NBRC 103587</strain>
    </source>
</reference>
<dbReference type="SUPFAM" id="SSF140566">
    <property type="entry name" value="FlgN-like"/>
    <property type="match status" value="1"/>
</dbReference>